<dbReference type="Pfam" id="PF00067">
    <property type="entry name" value="p450"/>
    <property type="match status" value="1"/>
</dbReference>
<dbReference type="InterPro" id="IPR002401">
    <property type="entry name" value="Cyt_P450_E_grp-I"/>
</dbReference>
<keyword evidence="11" id="KW-1133">Transmembrane helix</keyword>
<dbReference type="PANTHER" id="PTHR46300:SF7">
    <property type="entry name" value="P450, PUTATIVE (EUROFUNG)-RELATED"/>
    <property type="match status" value="1"/>
</dbReference>
<evidence type="ECO:0000256" key="7">
    <source>
        <dbReference type="ARBA" id="ARBA00023004"/>
    </source>
</evidence>
<dbReference type="CDD" id="cd11065">
    <property type="entry name" value="CYP64-like"/>
    <property type="match status" value="1"/>
</dbReference>
<dbReference type="AlphaFoldDB" id="A0A4S8LU48"/>
<comment type="pathway">
    <text evidence="2">Secondary metabolite biosynthesis.</text>
</comment>
<comment type="similarity">
    <text evidence="3 10">Belongs to the cytochrome P450 family.</text>
</comment>
<reference evidence="12 13" key="1">
    <citation type="journal article" date="2019" name="Nat. Ecol. Evol.">
        <title>Megaphylogeny resolves global patterns of mushroom evolution.</title>
        <authorList>
            <person name="Varga T."/>
            <person name="Krizsan K."/>
            <person name="Foldi C."/>
            <person name="Dima B."/>
            <person name="Sanchez-Garcia M."/>
            <person name="Sanchez-Ramirez S."/>
            <person name="Szollosi G.J."/>
            <person name="Szarkandi J.G."/>
            <person name="Papp V."/>
            <person name="Albert L."/>
            <person name="Andreopoulos W."/>
            <person name="Angelini C."/>
            <person name="Antonin V."/>
            <person name="Barry K.W."/>
            <person name="Bougher N.L."/>
            <person name="Buchanan P."/>
            <person name="Buyck B."/>
            <person name="Bense V."/>
            <person name="Catcheside P."/>
            <person name="Chovatia M."/>
            <person name="Cooper J."/>
            <person name="Damon W."/>
            <person name="Desjardin D."/>
            <person name="Finy P."/>
            <person name="Geml J."/>
            <person name="Haridas S."/>
            <person name="Hughes K."/>
            <person name="Justo A."/>
            <person name="Karasinski D."/>
            <person name="Kautmanova I."/>
            <person name="Kiss B."/>
            <person name="Kocsube S."/>
            <person name="Kotiranta H."/>
            <person name="LaButti K.M."/>
            <person name="Lechner B.E."/>
            <person name="Liimatainen K."/>
            <person name="Lipzen A."/>
            <person name="Lukacs Z."/>
            <person name="Mihaltcheva S."/>
            <person name="Morgado L.N."/>
            <person name="Niskanen T."/>
            <person name="Noordeloos M.E."/>
            <person name="Ohm R.A."/>
            <person name="Ortiz-Santana B."/>
            <person name="Ovrebo C."/>
            <person name="Racz N."/>
            <person name="Riley R."/>
            <person name="Savchenko A."/>
            <person name="Shiryaev A."/>
            <person name="Soop K."/>
            <person name="Spirin V."/>
            <person name="Szebenyi C."/>
            <person name="Tomsovsky M."/>
            <person name="Tulloss R.E."/>
            <person name="Uehling J."/>
            <person name="Grigoriev I.V."/>
            <person name="Vagvolgyi C."/>
            <person name="Papp T."/>
            <person name="Martin F.M."/>
            <person name="Miettinen O."/>
            <person name="Hibbett D.S."/>
            <person name="Nagy L.G."/>
        </authorList>
    </citation>
    <scope>NUCLEOTIDE SEQUENCE [LARGE SCALE GENOMIC DNA]</scope>
    <source>
        <strain evidence="12 13">CBS 962.96</strain>
    </source>
</reference>
<dbReference type="InterPro" id="IPR017972">
    <property type="entry name" value="Cyt_P450_CS"/>
</dbReference>
<evidence type="ECO:0000256" key="2">
    <source>
        <dbReference type="ARBA" id="ARBA00005179"/>
    </source>
</evidence>
<keyword evidence="4 9" id="KW-0349">Heme</keyword>
<evidence type="ECO:0000256" key="8">
    <source>
        <dbReference type="ARBA" id="ARBA00023033"/>
    </source>
</evidence>
<name>A0A4S8LU48_DENBC</name>
<keyword evidence="11" id="KW-0812">Transmembrane</keyword>
<evidence type="ECO:0000256" key="3">
    <source>
        <dbReference type="ARBA" id="ARBA00010617"/>
    </source>
</evidence>
<dbReference type="PRINTS" id="PR00463">
    <property type="entry name" value="EP450I"/>
</dbReference>
<comment type="cofactor">
    <cofactor evidence="1 9">
        <name>heme</name>
        <dbReference type="ChEBI" id="CHEBI:30413"/>
    </cofactor>
</comment>
<evidence type="ECO:0000256" key="11">
    <source>
        <dbReference type="SAM" id="Phobius"/>
    </source>
</evidence>
<evidence type="ECO:0000256" key="10">
    <source>
        <dbReference type="RuleBase" id="RU000461"/>
    </source>
</evidence>
<proteinExistence type="inferred from homology"/>
<keyword evidence="5 9" id="KW-0479">Metal-binding</keyword>
<sequence length="539" mass="61105">MKLTPFLAVAILFGFYYLYTSLLRLFRPRLPYPPGPRGYPLIGDLFNAISNTHKGSKDINQHEWARYSDMGRKYSSDIIHANVLGDHTLILNSAKAVNELLEKRSGIYSDRPLNSLSIEINRWHWNFSTMPYSNKWRLHRRTFHQDFQAKAVSTYHPFILQATSNFLRKLLIINYHFRPAPNSHAGSIILRVVYGITAQEDLNDYVRLAYLASESLIATMNHGSFFVDYLPWLKYIPAWFPGASFKQKANTWAPMVSDLANGPWKTLKSSMANGTALPCFATKNMEKFNLSSLDVNSIENSNNSEPNMEEVIKNCAAIAYFGGSDTTVSLVMSSILAISRHPEVLKKAQEELDRVVGPSRLPEIGDRDELPYIEAIIKEVERIYPVTPLGVPHRVISDDVYEGYFIPKGTTVVPNVGAILHSEELYQDPLKFNPDRFLRNDKDSKLPPDPELFTFGFGRRICPGRHFALDSAWVLIACLLATCDVTRPLEESQKGSRTPDPVLEYFDGLIVHPKPYKCRIVPRSITALNLMKAGYPSEN</sequence>
<evidence type="ECO:0000313" key="13">
    <source>
        <dbReference type="Proteomes" id="UP000297245"/>
    </source>
</evidence>
<dbReference type="PRINTS" id="PR00385">
    <property type="entry name" value="P450"/>
</dbReference>
<dbReference type="InterPro" id="IPR001128">
    <property type="entry name" value="Cyt_P450"/>
</dbReference>
<keyword evidence="11" id="KW-0472">Membrane</keyword>
<dbReference type="GO" id="GO:0020037">
    <property type="term" value="F:heme binding"/>
    <property type="evidence" value="ECO:0007669"/>
    <property type="project" value="InterPro"/>
</dbReference>
<keyword evidence="6 10" id="KW-0560">Oxidoreductase</keyword>
<dbReference type="PROSITE" id="PS00086">
    <property type="entry name" value="CYTOCHROME_P450"/>
    <property type="match status" value="1"/>
</dbReference>
<evidence type="ECO:0000256" key="9">
    <source>
        <dbReference type="PIRSR" id="PIRSR602401-1"/>
    </source>
</evidence>
<accession>A0A4S8LU48</accession>
<evidence type="ECO:0000313" key="12">
    <source>
        <dbReference type="EMBL" id="THU92603.1"/>
    </source>
</evidence>
<feature type="binding site" description="axial binding residue" evidence="9">
    <location>
        <position position="462"/>
    </location>
    <ligand>
        <name>heme</name>
        <dbReference type="ChEBI" id="CHEBI:30413"/>
    </ligand>
    <ligandPart>
        <name>Fe</name>
        <dbReference type="ChEBI" id="CHEBI:18248"/>
    </ligandPart>
</feature>
<dbReference type="PANTHER" id="PTHR46300">
    <property type="entry name" value="P450, PUTATIVE (EUROFUNG)-RELATED-RELATED"/>
    <property type="match status" value="1"/>
</dbReference>
<evidence type="ECO:0000256" key="6">
    <source>
        <dbReference type="ARBA" id="ARBA00023002"/>
    </source>
</evidence>
<organism evidence="12 13">
    <name type="scientific">Dendrothele bispora (strain CBS 962.96)</name>
    <dbReference type="NCBI Taxonomy" id="1314807"/>
    <lineage>
        <taxon>Eukaryota</taxon>
        <taxon>Fungi</taxon>
        <taxon>Dikarya</taxon>
        <taxon>Basidiomycota</taxon>
        <taxon>Agaricomycotina</taxon>
        <taxon>Agaricomycetes</taxon>
        <taxon>Agaricomycetidae</taxon>
        <taxon>Agaricales</taxon>
        <taxon>Agaricales incertae sedis</taxon>
        <taxon>Dendrothele</taxon>
    </lineage>
</organism>
<feature type="transmembrane region" description="Helical" evidence="11">
    <location>
        <begin position="6"/>
        <end position="26"/>
    </location>
</feature>
<keyword evidence="7 9" id="KW-0408">Iron</keyword>
<dbReference type="InterPro" id="IPR036396">
    <property type="entry name" value="Cyt_P450_sf"/>
</dbReference>
<evidence type="ECO:0000256" key="5">
    <source>
        <dbReference type="ARBA" id="ARBA00022723"/>
    </source>
</evidence>
<dbReference type="GO" id="GO:0005506">
    <property type="term" value="F:iron ion binding"/>
    <property type="evidence" value="ECO:0007669"/>
    <property type="project" value="InterPro"/>
</dbReference>
<gene>
    <name evidence="12" type="ORF">K435DRAFT_671890</name>
</gene>
<dbReference type="Proteomes" id="UP000297245">
    <property type="component" value="Unassembled WGS sequence"/>
</dbReference>
<dbReference type="GO" id="GO:0016705">
    <property type="term" value="F:oxidoreductase activity, acting on paired donors, with incorporation or reduction of molecular oxygen"/>
    <property type="evidence" value="ECO:0007669"/>
    <property type="project" value="InterPro"/>
</dbReference>
<dbReference type="InterPro" id="IPR050364">
    <property type="entry name" value="Cytochrome_P450_fung"/>
</dbReference>
<dbReference type="EMBL" id="ML179274">
    <property type="protein sequence ID" value="THU92603.1"/>
    <property type="molecule type" value="Genomic_DNA"/>
</dbReference>
<dbReference type="Gene3D" id="1.10.630.10">
    <property type="entry name" value="Cytochrome P450"/>
    <property type="match status" value="1"/>
</dbReference>
<protein>
    <submittedName>
        <fullName evidence="12">Cytochrome P450</fullName>
    </submittedName>
</protein>
<dbReference type="GO" id="GO:0004497">
    <property type="term" value="F:monooxygenase activity"/>
    <property type="evidence" value="ECO:0007669"/>
    <property type="project" value="UniProtKB-KW"/>
</dbReference>
<dbReference type="OrthoDB" id="1470350at2759"/>
<keyword evidence="13" id="KW-1185">Reference proteome</keyword>
<evidence type="ECO:0000256" key="1">
    <source>
        <dbReference type="ARBA" id="ARBA00001971"/>
    </source>
</evidence>
<dbReference type="SUPFAM" id="SSF48264">
    <property type="entry name" value="Cytochrome P450"/>
    <property type="match status" value="1"/>
</dbReference>
<keyword evidence="8 10" id="KW-0503">Monooxygenase</keyword>
<evidence type="ECO:0000256" key="4">
    <source>
        <dbReference type="ARBA" id="ARBA00022617"/>
    </source>
</evidence>